<dbReference type="SUPFAM" id="SSF55804">
    <property type="entry name" value="Phoshotransferase/anion transport protein"/>
    <property type="match status" value="1"/>
</dbReference>
<dbReference type="InterPro" id="IPR036388">
    <property type="entry name" value="WH-like_DNA-bd_sf"/>
</dbReference>
<dbReference type="PROSITE" id="PS51094">
    <property type="entry name" value="PTS_EIIA_TYPE_2"/>
    <property type="match status" value="1"/>
</dbReference>
<evidence type="ECO:0000256" key="1">
    <source>
        <dbReference type="ARBA" id="ARBA00023015"/>
    </source>
</evidence>
<evidence type="ECO:0000259" key="3">
    <source>
        <dbReference type="PROSITE" id="PS51094"/>
    </source>
</evidence>
<dbReference type="Gene3D" id="3.40.930.10">
    <property type="entry name" value="Mannitol-specific EII, Chain A"/>
    <property type="match status" value="1"/>
</dbReference>
<dbReference type="Proteomes" id="UP001596282">
    <property type="component" value="Unassembled WGS sequence"/>
</dbReference>
<sequence>MNTGLTLTARQIKITHLIRLSGKTHAQTLAQQLNVSARTVATEIDIIAHAVPQLGLTLVRRPNDGIYFEGPMTALDQLEQQLPAPLLAASRQRQRLIVSWLLLQTDPITIQALADQLFVSKSTVNNDLRLLRPRLSSVGLSFERSQAGLLISGPALTRFNLAIEQMTALTKRATGLSLVVSKQQLAYRYQLPTVLKWLFQPTTVTAVEQVLNQFLNTVTLTLMTDQLQLLGLTLLISQQYPPRFMPATSVEHERTATTKTLLALAEPTLALPIATPFICQLDMQLRVIKQQQLTALSTPPTGELLITVVRELMQDQPGDAILINELAHFLTWQQLKRRPATHSYAQEIKSQFPVAFDQAVNFSVALADRLQIQLCPAAITEVTLYFEAYLERQTNVELLTAVLVCGQGPSYGQLLLQRIHHYFYNQISIIKVISDTTTQTLPANADIIISTIPIKHSPQPLFTMSPLLTPGEITNLQNFIAHQTINRQINLLTQLLSPDSITIDNTVKTRHDALELLSQRLVAADLVDDQYPAAVKTREKLASTALGWVAIPHAAAEHVRHSGIEILISANGIKWDAQTKVHLVLLLAIQTQDQYRARELYHFVNQLVARPQLIQSLTKTQSSAEVLAVLQQLQTNR</sequence>
<dbReference type="InterPro" id="IPR013011">
    <property type="entry name" value="PTS_EIIB_2"/>
</dbReference>
<dbReference type="InterPro" id="IPR002178">
    <property type="entry name" value="PTS_EIIA_type-2_dom"/>
</dbReference>
<dbReference type="EMBL" id="JBHSSC010000039">
    <property type="protein sequence ID" value="MFC6181527.1"/>
    <property type="molecule type" value="Genomic_DNA"/>
</dbReference>
<dbReference type="PANTHER" id="PTHR30185:SF18">
    <property type="entry name" value="TRANSCRIPTIONAL REGULATOR MTLR"/>
    <property type="match status" value="1"/>
</dbReference>
<keyword evidence="2" id="KW-0804">Transcription</keyword>
<feature type="domain" description="PTS EIIB type-2" evidence="4">
    <location>
        <begin position="399"/>
        <end position="488"/>
    </location>
</feature>
<evidence type="ECO:0000313" key="5">
    <source>
        <dbReference type="EMBL" id="MFC6181527.1"/>
    </source>
</evidence>
<dbReference type="Gene3D" id="1.10.10.10">
    <property type="entry name" value="Winged helix-like DNA-binding domain superfamily/Winged helix DNA-binding domain"/>
    <property type="match status" value="1"/>
</dbReference>
<dbReference type="InterPro" id="IPR013196">
    <property type="entry name" value="HTH_11"/>
</dbReference>
<dbReference type="Pfam" id="PF00359">
    <property type="entry name" value="PTS_EIIA_2"/>
    <property type="match status" value="1"/>
</dbReference>
<name>A0ABW1S1D6_9LACO</name>
<keyword evidence="1" id="KW-0805">Transcription regulation</keyword>
<dbReference type="PROSITE" id="PS51099">
    <property type="entry name" value="PTS_EIIB_TYPE_2"/>
    <property type="match status" value="1"/>
</dbReference>
<gene>
    <name evidence="5" type="ORF">ACFP5Y_09865</name>
</gene>
<dbReference type="InterPro" id="IPR016152">
    <property type="entry name" value="PTrfase/Anion_transptr"/>
</dbReference>
<evidence type="ECO:0000259" key="4">
    <source>
        <dbReference type="PROSITE" id="PS51099"/>
    </source>
</evidence>
<dbReference type="CDD" id="cd05568">
    <property type="entry name" value="PTS_IIB_bgl_like"/>
    <property type="match status" value="1"/>
</dbReference>
<comment type="caution">
    <text evidence="5">The sequence shown here is derived from an EMBL/GenBank/DDBJ whole genome shotgun (WGS) entry which is preliminary data.</text>
</comment>
<evidence type="ECO:0000313" key="6">
    <source>
        <dbReference type="Proteomes" id="UP001596282"/>
    </source>
</evidence>
<protein>
    <submittedName>
        <fullName evidence="5">BglG family transcription antiterminator</fullName>
    </submittedName>
</protein>
<reference evidence="6" key="1">
    <citation type="journal article" date="2019" name="Int. J. Syst. Evol. Microbiol.">
        <title>The Global Catalogue of Microorganisms (GCM) 10K type strain sequencing project: providing services to taxonomists for standard genome sequencing and annotation.</title>
        <authorList>
            <consortium name="The Broad Institute Genomics Platform"/>
            <consortium name="The Broad Institute Genome Sequencing Center for Infectious Disease"/>
            <person name="Wu L."/>
            <person name="Ma J."/>
        </authorList>
    </citation>
    <scope>NUCLEOTIDE SEQUENCE [LARGE SCALE GENOMIC DNA]</scope>
    <source>
        <strain evidence="6">CCM 8933</strain>
    </source>
</reference>
<keyword evidence="6" id="KW-1185">Reference proteome</keyword>
<dbReference type="InterPro" id="IPR036390">
    <property type="entry name" value="WH_DNA-bd_sf"/>
</dbReference>
<accession>A0ABW1S1D6</accession>
<feature type="domain" description="PTS EIIA type-2" evidence="3">
    <location>
        <begin position="494"/>
        <end position="633"/>
    </location>
</feature>
<proteinExistence type="predicted"/>
<dbReference type="Pfam" id="PF08279">
    <property type="entry name" value="HTH_11"/>
    <property type="match status" value="1"/>
</dbReference>
<organism evidence="5 6">
    <name type="scientific">Lactiplantibacillus daowaiensis</name>
    <dbReference type="NCBI Taxonomy" id="2559918"/>
    <lineage>
        <taxon>Bacteria</taxon>
        <taxon>Bacillati</taxon>
        <taxon>Bacillota</taxon>
        <taxon>Bacilli</taxon>
        <taxon>Lactobacillales</taxon>
        <taxon>Lactobacillaceae</taxon>
        <taxon>Lactiplantibacillus</taxon>
    </lineage>
</organism>
<dbReference type="CDD" id="cd00211">
    <property type="entry name" value="PTS_IIA_fru"/>
    <property type="match status" value="1"/>
</dbReference>
<dbReference type="RefSeq" id="WP_137628709.1">
    <property type="nucleotide sequence ID" value="NZ_BJDJ01000011.1"/>
</dbReference>
<dbReference type="Gene3D" id="3.40.50.2300">
    <property type="match status" value="1"/>
</dbReference>
<dbReference type="InterPro" id="IPR050661">
    <property type="entry name" value="BglG_antiterminators"/>
</dbReference>
<evidence type="ECO:0000256" key="2">
    <source>
        <dbReference type="ARBA" id="ARBA00023163"/>
    </source>
</evidence>
<dbReference type="PANTHER" id="PTHR30185">
    <property type="entry name" value="CRYPTIC BETA-GLUCOSIDE BGL OPERON ANTITERMINATOR"/>
    <property type="match status" value="1"/>
</dbReference>
<dbReference type="SUPFAM" id="SSF46785">
    <property type="entry name" value="Winged helix' DNA-binding domain"/>
    <property type="match status" value="1"/>
</dbReference>